<dbReference type="GO" id="GO:0005737">
    <property type="term" value="C:cytoplasm"/>
    <property type="evidence" value="ECO:0007669"/>
    <property type="project" value="TreeGrafter"/>
</dbReference>
<protein>
    <submittedName>
        <fullName evidence="3">Predicted phosphodiesterase</fullName>
    </submittedName>
</protein>
<dbReference type="InterPro" id="IPR011152">
    <property type="entry name" value="Pesterase_MJ0912"/>
</dbReference>
<evidence type="ECO:0000313" key="4">
    <source>
        <dbReference type="Proteomes" id="UP000222056"/>
    </source>
</evidence>
<dbReference type="EMBL" id="FNWJ01000001">
    <property type="protein sequence ID" value="SEH10170.1"/>
    <property type="molecule type" value="Genomic_DNA"/>
</dbReference>
<dbReference type="PANTHER" id="PTHR42850">
    <property type="entry name" value="METALLOPHOSPHOESTERASE"/>
    <property type="match status" value="1"/>
</dbReference>
<sequence>MIALISDVHGNLPALRAVLEDVERVGVSEIWCLGDVVGYGAHPNECVELVAERCSRWLAGNHDLVVCGTLPIEEFAAHARVAAEWTREVLDPQARELLAARMPFDLSGPVGLWHASPRDPVWEYVLAIPQAAECIALMPFRIGCIGHSHVALFFSSSDGARETIGAVADPGRELVLHTGRWLLNPGSVGQPRDSDPRASWLLLDTERQTARWRRVEYPIAEAAEAILAAGLPTILAERLWTGT</sequence>
<proteinExistence type="inferred from homology"/>
<dbReference type="PANTHER" id="PTHR42850:SF2">
    <property type="entry name" value="BLL5683 PROTEIN"/>
    <property type="match status" value="1"/>
</dbReference>
<keyword evidence="4" id="KW-1185">Reference proteome</keyword>
<dbReference type="InterPro" id="IPR050126">
    <property type="entry name" value="Ap4A_hydrolase"/>
</dbReference>
<comment type="similarity">
    <text evidence="1">Belongs to the metallophosphoesterase superfamily. YfcE family.</text>
</comment>
<dbReference type="InterPro" id="IPR029052">
    <property type="entry name" value="Metallo-depent_PP-like"/>
</dbReference>
<dbReference type="STRING" id="29539.SAMN02745716_0017"/>
<gene>
    <name evidence="3" type="ORF">SAMN02745716_0017</name>
</gene>
<reference evidence="4" key="1">
    <citation type="submission" date="2016-10" db="EMBL/GenBank/DDBJ databases">
        <authorList>
            <person name="Varghese N."/>
            <person name="Submissions S."/>
        </authorList>
    </citation>
    <scope>NUCLEOTIDE SEQUENCE [LARGE SCALE GENOMIC DNA]</scope>
    <source>
        <strain evidence="4">ATCC 35263</strain>
    </source>
</reference>
<dbReference type="SUPFAM" id="SSF56300">
    <property type="entry name" value="Metallo-dependent phosphatases"/>
    <property type="match status" value="1"/>
</dbReference>
<dbReference type="Pfam" id="PF12850">
    <property type="entry name" value="Metallophos_2"/>
    <property type="match status" value="1"/>
</dbReference>
<dbReference type="OrthoDB" id="9813918at2"/>
<evidence type="ECO:0000259" key="2">
    <source>
        <dbReference type="Pfam" id="PF12850"/>
    </source>
</evidence>
<dbReference type="Gene3D" id="3.60.21.10">
    <property type="match status" value="1"/>
</dbReference>
<dbReference type="Proteomes" id="UP000222056">
    <property type="component" value="Unassembled WGS sequence"/>
</dbReference>
<name>A0A1H6FIZ6_THEAL</name>
<dbReference type="GO" id="GO:0016791">
    <property type="term" value="F:phosphatase activity"/>
    <property type="evidence" value="ECO:0007669"/>
    <property type="project" value="TreeGrafter"/>
</dbReference>
<dbReference type="CDD" id="cd00838">
    <property type="entry name" value="MPP_superfamily"/>
    <property type="match status" value="1"/>
</dbReference>
<dbReference type="AlphaFoldDB" id="A0A1H6FIZ6"/>
<dbReference type="PIRSF" id="PIRSF000883">
    <property type="entry name" value="Pesterase_MJ0912"/>
    <property type="match status" value="1"/>
</dbReference>
<dbReference type="RefSeq" id="WP_093115088.1">
    <property type="nucleotide sequence ID" value="NZ_FNWJ01000001.1"/>
</dbReference>
<feature type="domain" description="Calcineurin-like phosphoesterase" evidence="2">
    <location>
        <begin position="2"/>
        <end position="207"/>
    </location>
</feature>
<evidence type="ECO:0000256" key="1">
    <source>
        <dbReference type="ARBA" id="ARBA00008950"/>
    </source>
</evidence>
<accession>A0A1H6FIZ6</accession>
<evidence type="ECO:0000313" key="3">
    <source>
        <dbReference type="EMBL" id="SEH10170.1"/>
    </source>
</evidence>
<organism evidence="3 4">
    <name type="scientific">Thermoleophilum album</name>
    <dbReference type="NCBI Taxonomy" id="29539"/>
    <lineage>
        <taxon>Bacteria</taxon>
        <taxon>Bacillati</taxon>
        <taxon>Actinomycetota</taxon>
        <taxon>Thermoleophilia</taxon>
        <taxon>Thermoleophilales</taxon>
        <taxon>Thermoleophilaceae</taxon>
        <taxon>Thermoleophilum</taxon>
    </lineage>
</organism>
<dbReference type="InterPro" id="IPR024654">
    <property type="entry name" value="Calcineurin-like_PHP_lpxH"/>
</dbReference>